<sequence>MNAIHPHVGCLPVVRESIVGIEQCVPLLNGSRRTYVNLDNAATTPALREVTGAVAEFLEWYSSVHRGSGFKARMATHAYEEARQVVGDFVGANKRDHLVIFGKNATEAINKLAWRLDLAQDDVVLVSRMEHHSNDLPWRARAKVVHIGLDRHGGLDEEDFDRQLRLHAGRVRLVAVSGGSNVTGHMPDVHRLAVRAHAAGAQILVDCAQLAPHRRIHIRPLEDPAHLDYVALSAHKMYAPFGCGALIGRRDTFARGEPEYRGGGTISFVTLDEVAWASGPDRDEAGTPNAVGAVALAAAMHALEAIGMESVAHHEAVLTAHALERLGAIPGLRIYGDPDPRRATQRLGVIPFNIEGLPHGLVAAVLGAEFGIGVRNGCFCAHPCMLHLLGLTAAESAQARDRISAGDHSSIPGMVRLSFGCYNTLAEVDLVADALGSIARRAYRGTYEVDAVTGEHVPRGFLPELHGPLSLLGRPDFALR</sequence>
<comment type="cofactor">
    <cofactor evidence="1 5">
        <name>pyridoxal 5'-phosphate</name>
        <dbReference type="ChEBI" id="CHEBI:597326"/>
    </cofactor>
</comment>
<comment type="caution">
    <text evidence="7">The sequence shown here is derived from an EMBL/GenBank/DDBJ whole genome shotgun (WGS) entry which is preliminary data.</text>
</comment>
<comment type="similarity">
    <text evidence="2">Belongs to the class-V pyridoxal-phosphate-dependent aminotransferase family. Csd subfamily.</text>
</comment>
<feature type="domain" description="Aminotransferase class V" evidence="6">
    <location>
        <begin position="36"/>
        <end position="430"/>
    </location>
</feature>
<keyword evidence="7" id="KW-0808">Transferase</keyword>
<evidence type="ECO:0000259" key="6">
    <source>
        <dbReference type="Pfam" id="PF00266"/>
    </source>
</evidence>
<reference evidence="7" key="1">
    <citation type="submission" date="2020-08" db="EMBL/GenBank/DDBJ databases">
        <authorList>
            <person name="Hu Y."/>
            <person name="Nguyen S.V."/>
            <person name="Li F."/>
            <person name="Fanning S."/>
        </authorList>
    </citation>
    <scope>NUCLEOTIDE SEQUENCE</scope>
    <source>
        <strain evidence="7">SYSU D8009</strain>
    </source>
</reference>
<protein>
    <submittedName>
        <fullName evidence="7">Aminotransferase class V-fold PLP-dependent enzyme</fullName>
    </submittedName>
</protein>
<dbReference type="InterPro" id="IPR015424">
    <property type="entry name" value="PyrdxlP-dep_Trfase"/>
</dbReference>
<name>A0A9X0UFW0_9PROT</name>
<dbReference type="GO" id="GO:0008483">
    <property type="term" value="F:transaminase activity"/>
    <property type="evidence" value="ECO:0007669"/>
    <property type="project" value="UniProtKB-KW"/>
</dbReference>
<dbReference type="Gene3D" id="3.90.1150.10">
    <property type="entry name" value="Aspartate Aminotransferase, domain 1"/>
    <property type="match status" value="1"/>
</dbReference>
<keyword evidence="3" id="KW-0663">Pyridoxal phosphate</keyword>
<dbReference type="RefSeq" id="WP_186773138.1">
    <property type="nucleotide sequence ID" value="NZ_JACOMF010000052.1"/>
</dbReference>
<dbReference type="Gene3D" id="3.40.640.10">
    <property type="entry name" value="Type I PLP-dependent aspartate aminotransferase-like (Major domain)"/>
    <property type="match status" value="1"/>
</dbReference>
<dbReference type="InterPro" id="IPR020578">
    <property type="entry name" value="Aminotrans_V_PyrdxlP_BS"/>
</dbReference>
<dbReference type="SUPFAM" id="SSF53383">
    <property type="entry name" value="PLP-dependent transferases"/>
    <property type="match status" value="1"/>
</dbReference>
<evidence type="ECO:0000313" key="8">
    <source>
        <dbReference type="Proteomes" id="UP000600101"/>
    </source>
</evidence>
<dbReference type="InterPro" id="IPR000192">
    <property type="entry name" value="Aminotrans_V_dom"/>
</dbReference>
<dbReference type="Pfam" id="PF00266">
    <property type="entry name" value="Aminotran_5"/>
    <property type="match status" value="1"/>
</dbReference>
<proteinExistence type="inferred from homology"/>
<evidence type="ECO:0000256" key="1">
    <source>
        <dbReference type="ARBA" id="ARBA00001933"/>
    </source>
</evidence>
<evidence type="ECO:0000256" key="3">
    <source>
        <dbReference type="ARBA" id="ARBA00022898"/>
    </source>
</evidence>
<dbReference type="GO" id="GO:0031071">
    <property type="term" value="F:cysteine desulfurase activity"/>
    <property type="evidence" value="ECO:0007669"/>
    <property type="project" value="UniProtKB-EC"/>
</dbReference>
<evidence type="ECO:0000256" key="4">
    <source>
        <dbReference type="ARBA" id="ARBA00050776"/>
    </source>
</evidence>
<dbReference type="AlphaFoldDB" id="A0A9X0UFW0"/>
<dbReference type="InterPro" id="IPR015422">
    <property type="entry name" value="PyrdxlP-dep_Trfase_small"/>
</dbReference>
<dbReference type="PANTHER" id="PTHR43586">
    <property type="entry name" value="CYSTEINE DESULFURASE"/>
    <property type="match status" value="1"/>
</dbReference>
<accession>A0A9X0UFW0</accession>
<evidence type="ECO:0000256" key="2">
    <source>
        <dbReference type="ARBA" id="ARBA00010447"/>
    </source>
</evidence>
<keyword evidence="8" id="KW-1185">Reference proteome</keyword>
<keyword evidence="7" id="KW-0032">Aminotransferase</keyword>
<dbReference type="PANTHER" id="PTHR43586:SF8">
    <property type="entry name" value="CYSTEINE DESULFURASE 1, CHLOROPLASTIC"/>
    <property type="match status" value="1"/>
</dbReference>
<gene>
    <name evidence="7" type="ORF">H7965_24170</name>
</gene>
<dbReference type="InterPro" id="IPR015421">
    <property type="entry name" value="PyrdxlP-dep_Trfase_major"/>
</dbReference>
<organism evidence="7 8">
    <name type="scientific">Siccirubricoccus deserti</name>
    <dbReference type="NCBI Taxonomy" id="2013562"/>
    <lineage>
        <taxon>Bacteria</taxon>
        <taxon>Pseudomonadati</taxon>
        <taxon>Pseudomonadota</taxon>
        <taxon>Alphaproteobacteria</taxon>
        <taxon>Acetobacterales</taxon>
        <taxon>Roseomonadaceae</taxon>
        <taxon>Siccirubricoccus</taxon>
    </lineage>
</organism>
<comment type="catalytic activity">
    <reaction evidence="4">
        <text>(sulfur carrier)-H + L-cysteine = (sulfur carrier)-SH + L-alanine</text>
        <dbReference type="Rhea" id="RHEA:43892"/>
        <dbReference type="Rhea" id="RHEA-COMP:14737"/>
        <dbReference type="Rhea" id="RHEA-COMP:14739"/>
        <dbReference type="ChEBI" id="CHEBI:29917"/>
        <dbReference type="ChEBI" id="CHEBI:35235"/>
        <dbReference type="ChEBI" id="CHEBI:57972"/>
        <dbReference type="ChEBI" id="CHEBI:64428"/>
        <dbReference type="EC" id="2.8.1.7"/>
    </reaction>
</comment>
<dbReference type="EMBL" id="JACOMF010000052">
    <property type="protein sequence ID" value="MBC4018386.1"/>
    <property type="molecule type" value="Genomic_DNA"/>
</dbReference>
<dbReference type="Proteomes" id="UP000600101">
    <property type="component" value="Unassembled WGS sequence"/>
</dbReference>
<dbReference type="PROSITE" id="PS00595">
    <property type="entry name" value="AA_TRANSFER_CLASS_5"/>
    <property type="match status" value="1"/>
</dbReference>
<evidence type="ECO:0000313" key="7">
    <source>
        <dbReference type="EMBL" id="MBC4018386.1"/>
    </source>
</evidence>
<evidence type="ECO:0000256" key="5">
    <source>
        <dbReference type="RuleBase" id="RU004504"/>
    </source>
</evidence>